<proteinExistence type="predicted"/>
<dbReference type="RefSeq" id="WP_119276903.1">
    <property type="nucleotide sequence ID" value="NZ_QWLA01000022.1"/>
</dbReference>
<keyword evidence="2" id="KW-1185">Reference proteome</keyword>
<dbReference type="Pfam" id="PF20001">
    <property type="entry name" value="DUF6428"/>
    <property type="match status" value="1"/>
</dbReference>
<sequence length="167" mass="18162">MNTQEFLQKLAQHPDKGLVFEYAEGRRVAPGYHVTEIMNVTYESMDCGGQANAWRETVVQLMDPSPKDKPKFMPVKKFLSIYNRVAASVAVQGEAEVRFEYGNAAMPAVHYHVGQIEAEGEELVVRLTPPGVTCKATDRARAGGCCGPAVEAGARGQEFPVAARGCC</sequence>
<name>A0A399EXB6_9DEIN</name>
<reference evidence="1 2" key="1">
    <citation type="submission" date="2018-08" db="EMBL/GenBank/DDBJ databases">
        <title>Meiothermus roseus NBRC 110900 genome sequencing project.</title>
        <authorList>
            <person name="Da Costa M.S."/>
            <person name="Albuquerque L."/>
            <person name="Raposo P."/>
            <person name="Froufe H.J.C."/>
            <person name="Barroso C.S."/>
            <person name="Egas C."/>
        </authorList>
    </citation>
    <scope>NUCLEOTIDE SEQUENCE [LARGE SCALE GENOMIC DNA]</scope>
    <source>
        <strain evidence="1 2">NBRC 110900</strain>
    </source>
</reference>
<dbReference type="Proteomes" id="UP000265341">
    <property type="component" value="Unassembled WGS sequence"/>
</dbReference>
<dbReference type="EMBL" id="QWLA01000022">
    <property type="protein sequence ID" value="RIH87152.1"/>
    <property type="molecule type" value="Genomic_DNA"/>
</dbReference>
<organism evidence="1 2">
    <name type="scientific">Calidithermus roseus</name>
    <dbReference type="NCBI Taxonomy" id="1644118"/>
    <lineage>
        <taxon>Bacteria</taxon>
        <taxon>Thermotogati</taxon>
        <taxon>Deinococcota</taxon>
        <taxon>Deinococci</taxon>
        <taxon>Thermales</taxon>
        <taxon>Thermaceae</taxon>
        <taxon>Calidithermus</taxon>
    </lineage>
</organism>
<comment type="caution">
    <text evidence="1">The sequence shown here is derived from an EMBL/GenBank/DDBJ whole genome shotgun (WGS) entry which is preliminary data.</text>
</comment>
<dbReference type="InterPro" id="IPR045534">
    <property type="entry name" value="DUF6428"/>
</dbReference>
<evidence type="ECO:0000313" key="1">
    <source>
        <dbReference type="EMBL" id="RIH87152.1"/>
    </source>
</evidence>
<protein>
    <submittedName>
        <fullName evidence="1">Uncharacterized protein</fullName>
    </submittedName>
</protein>
<gene>
    <name evidence="1" type="ORF">Mrose_01436</name>
</gene>
<accession>A0A399EXB6</accession>
<dbReference type="AlphaFoldDB" id="A0A399EXB6"/>
<evidence type="ECO:0000313" key="2">
    <source>
        <dbReference type="Proteomes" id="UP000265341"/>
    </source>
</evidence>
<dbReference type="OrthoDB" id="66316at2"/>